<dbReference type="AlphaFoldDB" id="A0AA40P7F3"/>
<proteinExistence type="predicted"/>
<dbReference type="GO" id="GO:0003677">
    <property type="term" value="F:DNA binding"/>
    <property type="evidence" value="ECO:0007669"/>
    <property type="project" value="InterPro"/>
</dbReference>
<dbReference type="GeneID" id="1186427"/>
<dbReference type="GO" id="GO:0015074">
    <property type="term" value="P:DNA integration"/>
    <property type="evidence" value="ECO:0007669"/>
    <property type="project" value="UniProtKB-KW"/>
</dbReference>
<reference evidence="4 5" key="1">
    <citation type="submission" date="2015-09" db="EMBL/GenBank/DDBJ databases">
        <title>Genome announcement of multiple Pseudomonas syringae strains.</title>
        <authorList>
            <person name="Thakur S."/>
            <person name="Wang P.W."/>
            <person name="Gong Y."/>
            <person name="Weir B.S."/>
            <person name="Guttman D.S."/>
        </authorList>
    </citation>
    <scope>NUCLEOTIDE SEQUENCE [LARGE SCALE GENOMIC DNA]</scope>
    <source>
        <strain evidence="4 5">ICMP9151</strain>
    </source>
</reference>
<comment type="caution">
    <text evidence="4">The sequence shown here is derived from an EMBL/GenBank/DDBJ whole genome shotgun (WGS) entry which is preliminary data.</text>
</comment>
<dbReference type="PANTHER" id="PTHR30349">
    <property type="entry name" value="PHAGE INTEGRASE-RELATED"/>
    <property type="match status" value="1"/>
</dbReference>
<dbReference type="EMBL" id="LJRO01000074">
    <property type="protein sequence ID" value="KPZ06000.1"/>
    <property type="molecule type" value="Genomic_DNA"/>
</dbReference>
<gene>
    <name evidence="4" type="ORF">ALO43_101096</name>
</gene>
<dbReference type="InterPro" id="IPR002104">
    <property type="entry name" value="Integrase_catalytic"/>
</dbReference>
<organism evidence="4 5">
    <name type="scientific">Pseudomonas tremae</name>
    <dbReference type="NCBI Taxonomy" id="200454"/>
    <lineage>
        <taxon>Bacteria</taxon>
        <taxon>Pseudomonadati</taxon>
        <taxon>Pseudomonadota</taxon>
        <taxon>Gammaproteobacteria</taxon>
        <taxon>Pseudomonadales</taxon>
        <taxon>Pseudomonadaceae</taxon>
        <taxon>Pseudomonas</taxon>
    </lineage>
</organism>
<name>A0AA40P7F3_9PSED</name>
<dbReference type="PROSITE" id="PS51898">
    <property type="entry name" value="TYR_RECOMBINASE"/>
    <property type="match status" value="1"/>
</dbReference>
<dbReference type="Pfam" id="PF00589">
    <property type="entry name" value="Phage_integrase"/>
    <property type="match status" value="1"/>
</dbReference>
<accession>A0AA40P7F3</accession>
<evidence type="ECO:0000313" key="4">
    <source>
        <dbReference type="EMBL" id="KPZ06000.1"/>
    </source>
</evidence>
<dbReference type="RefSeq" id="WP_011105143.1">
    <property type="nucleotide sequence ID" value="NZ_LJRO01000074.1"/>
</dbReference>
<dbReference type="GO" id="GO:0006310">
    <property type="term" value="P:DNA recombination"/>
    <property type="evidence" value="ECO:0007669"/>
    <property type="project" value="UniProtKB-KW"/>
</dbReference>
<dbReference type="CDD" id="cd00397">
    <property type="entry name" value="DNA_BRE_C"/>
    <property type="match status" value="1"/>
</dbReference>
<dbReference type="InterPro" id="IPR013762">
    <property type="entry name" value="Integrase-like_cat_sf"/>
</dbReference>
<keyword evidence="2" id="KW-0233">DNA recombination</keyword>
<evidence type="ECO:0000259" key="3">
    <source>
        <dbReference type="PROSITE" id="PS51898"/>
    </source>
</evidence>
<dbReference type="InterPro" id="IPR050090">
    <property type="entry name" value="Tyrosine_recombinase_XerCD"/>
</dbReference>
<sequence length="495" mass="56986">MAAYENTDHEGRLVLIPQVIDAFADLCFGDTPEGSIPVTIFGVGRQINGFQVNEAIGDTADRAIFNMPFLFHRNGEPWKEANSFLLSLVKNKHVSSRPADEARRKASRLLDYLIFTENNNIHWMDFSGRRIVHRPTYKYHLYLFQLLERGPAVANQYTSVVYQFYKFVSMHWHPIDIARVDSVREIKVAIENKYGFTRQITVEKRSQTQKTNKGKVVPIGLVDDEGECLRPLTNPELSDLLSLFDSGGWDAQERLIILLPLLTGSRKQTVLTLRVKHVEALMQGLRTPKGTYLLKAGPRTGIDTKGNKPQTLHVPEQLAEDLLTYVRSAYAKNRRKRFQLNYATDYPHLKSIPDEDMYVFLSEQANCYYMASNDPRFPFIKTRPLGAVADTLKKKIKRSVSSSFPRGFTYHWLRATFAYQLYQHLIPLLKDGHLLSGEDISIIQSRMHHERRETTENYLKLFKMTPDKIRAQEDYEGVLFKMSSYSDLILVDDNA</sequence>
<dbReference type="Proteomes" id="UP000050523">
    <property type="component" value="Unassembled WGS sequence"/>
</dbReference>
<evidence type="ECO:0000256" key="1">
    <source>
        <dbReference type="ARBA" id="ARBA00022908"/>
    </source>
</evidence>
<evidence type="ECO:0000256" key="2">
    <source>
        <dbReference type="ARBA" id="ARBA00023172"/>
    </source>
</evidence>
<protein>
    <submittedName>
        <fullName evidence="4">Site-specific recombinase, phage integrase family</fullName>
    </submittedName>
</protein>
<feature type="domain" description="Tyr recombinase" evidence="3">
    <location>
        <begin position="227"/>
        <end position="474"/>
    </location>
</feature>
<dbReference type="InterPro" id="IPR011010">
    <property type="entry name" value="DNA_brk_join_enz"/>
</dbReference>
<keyword evidence="1" id="KW-0229">DNA integration</keyword>
<dbReference type="Gene3D" id="1.10.443.10">
    <property type="entry name" value="Intergrase catalytic core"/>
    <property type="match status" value="1"/>
</dbReference>
<evidence type="ECO:0000313" key="5">
    <source>
        <dbReference type="Proteomes" id="UP000050523"/>
    </source>
</evidence>
<dbReference type="SUPFAM" id="SSF56349">
    <property type="entry name" value="DNA breaking-rejoining enzymes"/>
    <property type="match status" value="1"/>
</dbReference>